<dbReference type="Gramene" id="Kaladp0011s1162.1.v1.1">
    <property type="protein sequence ID" value="Kaladp0011s1162.1.v1.1"/>
    <property type="gene ID" value="Kaladp0011s1162.v1.1"/>
</dbReference>
<feature type="compositionally biased region" description="Basic and acidic residues" evidence="1">
    <location>
        <begin position="1045"/>
        <end position="1060"/>
    </location>
</feature>
<evidence type="ECO:0008006" key="4">
    <source>
        <dbReference type="Google" id="ProtNLM"/>
    </source>
</evidence>
<evidence type="ECO:0000313" key="3">
    <source>
        <dbReference type="Proteomes" id="UP000594263"/>
    </source>
</evidence>
<feature type="region of interest" description="Disordered" evidence="1">
    <location>
        <begin position="662"/>
        <end position="698"/>
    </location>
</feature>
<feature type="compositionally biased region" description="Polar residues" evidence="1">
    <location>
        <begin position="436"/>
        <end position="446"/>
    </location>
</feature>
<feature type="region of interest" description="Disordered" evidence="1">
    <location>
        <begin position="776"/>
        <end position="953"/>
    </location>
</feature>
<dbReference type="EnsemblPlants" id="Kaladp0011s1162.1.v1.1">
    <property type="protein sequence ID" value="Kaladp0011s1162.1.v1.1"/>
    <property type="gene ID" value="Kaladp0011s1162.v1.1"/>
</dbReference>
<dbReference type="Proteomes" id="UP000594263">
    <property type="component" value="Unplaced"/>
</dbReference>
<feature type="compositionally biased region" description="Basic and acidic residues" evidence="1">
    <location>
        <begin position="474"/>
        <end position="485"/>
    </location>
</feature>
<name>A0A7N0RJX5_KALFE</name>
<feature type="region of interest" description="Disordered" evidence="1">
    <location>
        <begin position="572"/>
        <end position="599"/>
    </location>
</feature>
<feature type="region of interest" description="Disordered" evidence="1">
    <location>
        <begin position="211"/>
        <end position="333"/>
    </location>
</feature>
<feature type="compositionally biased region" description="Low complexity" evidence="1">
    <location>
        <begin position="273"/>
        <end position="292"/>
    </location>
</feature>
<feature type="region of interest" description="Disordered" evidence="1">
    <location>
        <begin position="352"/>
        <end position="485"/>
    </location>
</feature>
<dbReference type="OMA" id="GKMFMEA"/>
<feature type="compositionally biased region" description="Polar residues" evidence="1">
    <location>
        <begin position="1117"/>
        <end position="1142"/>
    </location>
</feature>
<dbReference type="PANTHER" id="PTHR31008:SF15">
    <property type="entry name" value="GPI-ANCHORED ADHESIN-LIKE PROTEIN"/>
    <property type="match status" value="1"/>
</dbReference>
<feature type="compositionally biased region" description="Acidic residues" evidence="1">
    <location>
        <begin position="827"/>
        <end position="837"/>
    </location>
</feature>
<feature type="compositionally biased region" description="Basic and acidic residues" evidence="1">
    <location>
        <begin position="1236"/>
        <end position="1249"/>
    </location>
</feature>
<feature type="compositionally biased region" description="Polar residues" evidence="1">
    <location>
        <begin position="922"/>
        <end position="939"/>
    </location>
</feature>
<organism evidence="2 3">
    <name type="scientific">Kalanchoe fedtschenkoi</name>
    <name type="common">Lavender scallops</name>
    <name type="synonym">South American air plant</name>
    <dbReference type="NCBI Taxonomy" id="63787"/>
    <lineage>
        <taxon>Eukaryota</taxon>
        <taxon>Viridiplantae</taxon>
        <taxon>Streptophyta</taxon>
        <taxon>Embryophyta</taxon>
        <taxon>Tracheophyta</taxon>
        <taxon>Spermatophyta</taxon>
        <taxon>Magnoliopsida</taxon>
        <taxon>eudicotyledons</taxon>
        <taxon>Gunneridae</taxon>
        <taxon>Pentapetalae</taxon>
        <taxon>Saxifragales</taxon>
        <taxon>Crassulaceae</taxon>
        <taxon>Kalanchoe</taxon>
    </lineage>
</organism>
<feature type="compositionally biased region" description="Acidic residues" evidence="1">
    <location>
        <begin position="236"/>
        <end position="250"/>
    </location>
</feature>
<feature type="compositionally biased region" description="Basic and acidic residues" evidence="1">
    <location>
        <begin position="944"/>
        <end position="953"/>
    </location>
</feature>
<sequence length="1320" mass="144866">MKSDTPIDHALLQFSPKRSRCDLFVSESGNIEKLSSGLVKPFTNHLNVVEEKVASSAQSIELKVDKCADGRVAWFTKGTLERFVRFINTPEILEQITTYDAEMSQLEAALKIYTEGLGDQSKNASGDGAGAKAAADATKRELIRAIEVRLATVKQDITSACVRASSAGFNPDTISDLLSFAEQFGSPRFKATCEKLTKLWERRPDLVKQTWQRKKTATSAVADDRAVRSSTCSDMSIDDPTEHDDLDDDNPSSGSRHQLLKPQKAEGSLNNESSPPTSPSSGPSSIQASQPSRRLSVQDRINLFENKQKETSVGKAAAPAAEKSVLRRLSSDVSAATDRAVLRRWSGVSDMSIDLSGDKISDSPVCTPSSPSLSVDKSSSVSGLPGHSINSQKCSSDHSESFERKDSGGGCSGVGGEVDLKDQVVSVEDQMRSKNEQSQMRRQGSFQERHKVPLVDGSKDAPGTGKTASADVNSGHETEKGMLFNKDEETWVRSQIGANLRKTGDFPSKIRGSFVSHINSKSVVQQSESLRSPESPVASFKTVRCEVSPSGSTSFGGQVEVVEKRVLESTTKLSRGVEEPDTQKIMFPDEGLTRDQPHNRKTVLTNNRVLEKQEGSTSSVPAASVDQVLRIRQSKGNQELNDELQLKANELEKLFAEHKLRVPGDQSASTRKNKPSEVKNEFTTTLLRKNPEPVTGTLPKTSLLVESVGSSSTSQISVTNNSVPSSAFKDLPEVSTLDSSKGKSYIRYMQKREVKLREEWGVNRAEKEAKMKAMLESLERSSSEMKAKFSGSMDKNGSVSSARRQAEKFRSFNIRSSTRRDQPVDYFENEEVDEEFESREQKPYVQQKGLNEDNLIDMVSRSSQTKRLNRNVSSSTPRTPGLPVSRSTIKANHLGSGKRKTQPENPLAQSVPNFADFRNENTKPSGTAKTTPRSQPRNFTRSRSSIEEAAAKEEKARRLQSIRKSYGSLAEFKEPSALNPDNDVLAPNKSSNKLESKTFLRKGNGIGPGAGANIAKMKASVPPEVLKIEEESLELVSETEDYAEMIKEEEVEDFDTKTEEYNEVDGEQVTMKPDTGNSSDPGSGNDDAGRSLYLQDSISTAELPTTEPSISRAVGSVQESPSESPLSWNTHMHQPFTYPQESSDIEASVDSPMGSPASWNSHSMTQSEAEAVRMRKKWGSAHKPFVANSSVGQSRKDMTKGFKRLLKFGRKSRGTETLVDWISATTSEGDDDTEDGRDPASKSSDDLRKTRMGFTQSHPSDDGFNESELYNEQVQSYQAIAAATNFKFRDDHLSGSSLKAPRSFFSLSGFRSKGSESKPR</sequence>
<feature type="region of interest" description="Disordered" evidence="1">
    <location>
        <begin position="968"/>
        <end position="1009"/>
    </location>
</feature>
<feature type="region of interest" description="Disordered" evidence="1">
    <location>
        <begin position="1222"/>
        <end position="1268"/>
    </location>
</feature>
<feature type="compositionally biased region" description="Polar residues" evidence="1">
    <location>
        <begin position="903"/>
        <end position="912"/>
    </location>
</feature>
<keyword evidence="3" id="KW-1185">Reference proteome</keyword>
<feature type="compositionally biased region" description="Basic and acidic residues" evidence="1">
    <location>
        <begin position="776"/>
        <end position="787"/>
    </location>
</feature>
<feature type="compositionally biased region" description="Low complexity" evidence="1">
    <location>
        <begin position="368"/>
        <end position="382"/>
    </location>
</feature>
<feature type="compositionally biased region" description="Polar residues" evidence="1">
    <location>
        <begin position="860"/>
        <end position="878"/>
    </location>
</feature>
<proteinExistence type="predicted"/>
<feature type="compositionally biased region" description="Polar residues" evidence="1">
    <location>
        <begin position="1157"/>
        <end position="1168"/>
    </location>
</feature>
<feature type="region of interest" description="Disordered" evidence="1">
    <location>
        <begin position="1045"/>
        <end position="1176"/>
    </location>
</feature>
<feature type="compositionally biased region" description="Basic and acidic residues" evidence="1">
    <location>
        <begin position="447"/>
        <end position="459"/>
    </location>
</feature>
<feature type="compositionally biased region" description="Polar residues" evidence="1">
    <location>
        <begin position="1094"/>
        <end position="1109"/>
    </location>
</feature>
<feature type="compositionally biased region" description="Polar residues" evidence="1">
    <location>
        <begin position="793"/>
        <end position="803"/>
    </location>
</feature>
<evidence type="ECO:0000256" key="1">
    <source>
        <dbReference type="SAM" id="MobiDB-lite"/>
    </source>
</evidence>
<reference evidence="2" key="1">
    <citation type="submission" date="2021-01" db="UniProtKB">
        <authorList>
            <consortium name="EnsemblPlants"/>
        </authorList>
    </citation>
    <scope>IDENTIFICATION</scope>
</reference>
<evidence type="ECO:0000313" key="2">
    <source>
        <dbReference type="EnsemblPlants" id="Kaladp0011s1162.1.v1.1"/>
    </source>
</evidence>
<accession>A0A7N0RJX5</accession>
<protein>
    <recommendedName>
        <fullName evidence="4">COP1-interacting protein 7</fullName>
    </recommendedName>
</protein>
<feature type="compositionally biased region" description="Basic and acidic residues" evidence="1">
    <location>
        <begin position="395"/>
        <end position="407"/>
    </location>
</feature>
<dbReference type="PANTHER" id="PTHR31008">
    <property type="entry name" value="COP1-INTERACTING PROTEIN-RELATED"/>
    <property type="match status" value="1"/>
</dbReference>